<proteinExistence type="inferred from homology"/>
<keyword evidence="8" id="KW-1185">Reference proteome</keyword>
<sequence length="145" mass="16697">MFLSISKKHVFSLALVIAFWEAFHVVTGESRVTVSVRNYLPNGLNATIHCKSGDDDVGVHVVPNCIFNEPPYKLRFNPNIFHTTLYFCGISWKEASMVYDLYTYKRDHERCGHDCLWDIQKGGIMGYSIPGHLSIYEKWQKHNAN</sequence>
<evidence type="ECO:0000256" key="4">
    <source>
        <dbReference type="ARBA" id="ARBA00022525"/>
    </source>
</evidence>
<reference evidence="8" key="1">
    <citation type="journal article" date="2020" name="Nat. Commun.">
        <title>Genome sequence of the cluster root forming white lupin.</title>
        <authorList>
            <person name="Hufnagel B."/>
            <person name="Marques A."/>
            <person name="Soriano A."/>
            <person name="Marques L."/>
            <person name="Divol F."/>
            <person name="Doumas P."/>
            <person name="Sallet E."/>
            <person name="Mancinotti D."/>
            <person name="Carrere S."/>
            <person name="Marande W."/>
            <person name="Arribat S."/>
            <person name="Keller J."/>
            <person name="Huneau C."/>
            <person name="Blein T."/>
            <person name="Aime D."/>
            <person name="Laguerre M."/>
            <person name="Taylor J."/>
            <person name="Schubert V."/>
            <person name="Nelson M."/>
            <person name="Geu-Flores F."/>
            <person name="Crespi M."/>
            <person name="Gallardo-Guerrero K."/>
            <person name="Delaux P.-M."/>
            <person name="Salse J."/>
            <person name="Berges H."/>
            <person name="Guyot R."/>
            <person name="Gouzy J."/>
            <person name="Peret B."/>
        </authorList>
    </citation>
    <scope>NUCLEOTIDE SEQUENCE [LARGE SCALE GENOMIC DNA]</scope>
    <source>
        <strain evidence="8">cv. Amiga</strain>
    </source>
</reference>
<evidence type="ECO:0000313" key="7">
    <source>
        <dbReference type="EMBL" id="KAE9595785.1"/>
    </source>
</evidence>
<protein>
    <recommendedName>
        <fullName evidence="6">S-protein homolog</fullName>
    </recommendedName>
</protein>
<feature type="chain" id="PRO_5025711221" description="S-protein homolog" evidence="6">
    <location>
        <begin position="29"/>
        <end position="145"/>
    </location>
</feature>
<keyword evidence="3 6" id="KW-0713">Self-incompatibility</keyword>
<dbReference type="PANTHER" id="PTHR31232">
    <property type="match status" value="1"/>
</dbReference>
<name>A0A6A4NZS1_LUPAL</name>
<evidence type="ECO:0000313" key="8">
    <source>
        <dbReference type="Proteomes" id="UP000447434"/>
    </source>
</evidence>
<accession>A0A6A4NZS1</accession>
<evidence type="ECO:0000256" key="6">
    <source>
        <dbReference type="RuleBase" id="RU367044"/>
    </source>
</evidence>
<dbReference type="AlphaFoldDB" id="A0A6A4NZS1"/>
<comment type="caution">
    <text evidence="7">The sequence shown here is derived from an EMBL/GenBank/DDBJ whole genome shotgun (WGS) entry which is preliminary data.</text>
</comment>
<comment type="subcellular location">
    <subcellularLocation>
        <location evidence="1 6">Secreted</location>
    </subcellularLocation>
</comment>
<dbReference type="Proteomes" id="UP000447434">
    <property type="component" value="Chromosome 17"/>
</dbReference>
<organism evidence="7 8">
    <name type="scientific">Lupinus albus</name>
    <name type="common">White lupine</name>
    <name type="synonym">Lupinus termis</name>
    <dbReference type="NCBI Taxonomy" id="3870"/>
    <lineage>
        <taxon>Eukaryota</taxon>
        <taxon>Viridiplantae</taxon>
        <taxon>Streptophyta</taxon>
        <taxon>Embryophyta</taxon>
        <taxon>Tracheophyta</taxon>
        <taxon>Spermatophyta</taxon>
        <taxon>Magnoliopsida</taxon>
        <taxon>eudicotyledons</taxon>
        <taxon>Gunneridae</taxon>
        <taxon>Pentapetalae</taxon>
        <taxon>rosids</taxon>
        <taxon>fabids</taxon>
        <taxon>Fabales</taxon>
        <taxon>Fabaceae</taxon>
        <taxon>Papilionoideae</taxon>
        <taxon>50 kb inversion clade</taxon>
        <taxon>genistoids sensu lato</taxon>
        <taxon>core genistoids</taxon>
        <taxon>Genisteae</taxon>
        <taxon>Lupinus</taxon>
    </lineage>
</organism>
<dbReference type="GO" id="GO:0060320">
    <property type="term" value="P:rejection of self pollen"/>
    <property type="evidence" value="ECO:0007669"/>
    <property type="project" value="UniProtKB-KW"/>
</dbReference>
<evidence type="ECO:0000256" key="1">
    <source>
        <dbReference type="ARBA" id="ARBA00004613"/>
    </source>
</evidence>
<comment type="similarity">
    <text evidence="2 6">Belongs to the plant self-incompatibility (S1) protein family.</text>
</comment>
<keyword evidence="4 6" id="KW-0964">Secreted</keyword>
<dbReference type="EMBL" id="WOCE01000017">
    <property type="protein sequence ID" value="KAE9595785.1"/>
    <property type="molecule type" value="Genomic_DNA"/>
</dbReference>
<dbReference type="InterPro" id="IPR010264">
    <property type="entry name" value="Self-incomp_S1"/>
</dbReference>
<evidence type="ECO:0000256" key="5">
    <source>
        <dbReference type="ARBA" id="ARBA00022729"/>
    </source>
</evidence>
<dbReference type="OrthoDB" id="1933876at2759"/>
<gene>
    <name evidence="7" type="ORF">Lalb_Chr17g0342421</name>
</gene>
<dbReference type="Pfam" id="PF05938">
    <property type="entry name" value="Self-incomp_S1"/>
    <property type="match status" value="1"/>
</dbReference>
<dbReference type="PANTHER" id="PTHR31232:SF149">
    <property type="entry name" value="S-PROTEIN HOMOLOG"/>
    <property type="match status" value="1"/>
</dbReference>
<keyword evidence="5 6" id="KW-0732">Signal</keyword>
<feature type="signal peptide" evidence="6">
    <location>
        <begin position="1"/>
        <end position="28"/>
    </location>
</feature>
<dbReference type="GO" id="GO:0005576">
    <property type="term" value="C:extracellular region"/>
    <property type="evidence" value="ECO:0007669"/>
    <property type="project" value="UniProtKB-SubCell"/>
</dbReference>
<evidence type="ECO:0000256" key="2">
    <source>
        <dbReference type="ARBA" id="ARBA00005581"/>
    </source>
</evidence>
<evidence type="ECO:0000256" key="3">
    <source>
        <dbReference type="ARBA" id="ARBA00022471"/>
    </source>
</evidence>